<dbReference type="STRING" id="252246.SAMN05421799_102351"/>
<evidence type="ECO:0000313" key="10">
    <source>
        <dbReference type="EMBL" id="SIS67777.1"/>
    </source>
</evidence>
<dbReference type="NCBIfam" id="TIGR01930">
    <property type="entry name" value="AcCoA-C-Actrans"/>
    <property type="match status" value="1"/>
</dbReference>
<organism evidence="10 11">
    <name type="scientific">Alicyclobacillus vulcanalis</name>
    <dbReference type="NCBI Taxonomy" id="252246"/>
    <lineage>
        <taxon>Bacteria</taxon>
        <taxon>Bacillati</taxon>
        <taxon>Bacillota</taxon>
        <taxon>Bacilli</taxon>
        <taxon>Bacillales</taxon>
        <taxon>Alicyclobacillaceae</taxon>
        <taxon>Alicyclobacillus</taxon>
    </lineage>
</organism>
<comment type="similarity">
    <text evidence="1 7">Belongs to the thiolase-like superfamily. Thiolase family.</text>
</comment>
<dbReference type="AlphaFoldDB" id="A0A1N7L1S6"/>
<accession>A0A1N7L1S6</accession>
<evidence type="ECO:0000259" key="8">
    <source>
        <dbReference type="Pfam" id="PF00108"/>
    </source>
</evidence>
<evidence type="ECO:0000256" key="6">
    <source>
        <dbReference type="PIRSR" id="PIRSR000429-1"/>
    </source>
</evidence>
<protein>
    <recommendedName>
        <fullName evidence="2">acetyl-CoA C-acetyltransferase</fullName>
        <ecNumber evidence="2">2.3.1.9</ecNumber>
    </recommendedName>
    <alternativeName>
        <fullName evidence="5">Acetoacetyl-CoA thiolase</fullName>
    </alternativeName>
</protein>
<dbReference type="PANTHER" id="PTHR18919:SF107">
    <property type="entry name" value="ACETYL-COA ACETYLTRANSFERASE, CYTOSOLIC"/>
    <property type="match status" value="1"/>
</dbReference>
<feature type="domain" description="Thiolase C-terminal" evidence="9">
    <location>
        <begin position="270"/>
        <end position="392"/>
    </location>
</feature>
<feature type="domain" description="Thiolase N-terminal" evidence="8">
    <location>
        <begin position="4"/>
        <end position="262"/>
    </location>
</feature>
<dbReference type="InterPro" id="IPR020613">
    <property type="entry name" value="Thiolase_CS"/>
</dbReference>
<dbReference type="PIRSF" id="PIRSF000429">
    <property type="entry name" value="Ac-CoA_Ac_transf"/>
    <property type="match status" value="1"/>
</dbReference>
<dbReference type="Proteomes" id="UP000186156">
    <property type="component" value="Unassembled WGS sequence"/>
</dbReference>
<evidence type="ECO:0000256" key="7">
    <source>
        <dbReference type="RuleBase" id="RU003557"/>
    </source>
</evidence>
<dbReference type="EMBL" id="FTOO01000002">
    <property type="protein sequence ID" value="SIS67777.1"/>
    <property type="molecule type" value="Genomic_DNA"/>
</dbReference>
<evidence type="ECO:0000256" key="4">
    <source>
        <dbReference type="ARBA" id="ARBA00023315"/>
    </source>
</evidence>
<reference evidence="11" key="1">
    <citation type="submission" date="2017-01" db="EMBL/GenBank/DDBJ databases">
        <authorList>
            <person name="Varghese N."/>
            <person name="Submissions S."/>
        </authorList>
    </citation>
    <scope>NUCLEOTIDE SEQUENCE [LARGE SCALE GENOMIC DNA]</scope>
    <source>
        <strain evidence="11">DSM 16176</strain>
    </source>
</reference>
<dbReference type="Pfam" id="PF02803">
    <property type="entry name" value="Thiolase_C"/>
    <property type="match status" value="1"/>
</dbReference>
<name>A0A1N7L1S6_9BACL</name>
<dbReference type="Gene3D" id="3.40.47.10">
    <property type="match status" value="2"/>
</dbReference>
<keyword evidence="3 7" id="KW-0808">Transferase</keyword>
<dbReference type="InterPro" id="IPR020617">
    <property type="entry name" value="Thiolase_C"/>
</dbReference>
<evidence type="ECO:0000259" key="9">
    <source>
        <dbReference type="Pfam" id="PF02803"/>
    </source>
</evidence>
<evidence type="ECO:0000313" key="11">
    <source>
        <dbReference type="Proteomes" id="UP000186156"/>
    </source>
</evidence>
<proteinExistence type="inferred from homology"/>
<feature type="active site" description="Proton acceptor" evidence="6">
    <location>
        <position position="379"/>
    </location>
</feature>
<keyword evidence="4 7" id="KW-0012">Acyltransferase</keyword>
<dbReference type="InterPro" id="IPR002155">
    <property type="entry name" value="Thiolase"/>
</dbReference>
<dbReference type="InterPro" id="IPR016039">
    <property type="entry name" value="Thiolase-like"/>
</dbReference>
<dbReference type="FunFam" id="3.40.47.10:FF:000010">
    <property type="entry name" value="Acetyl-CoA acetyltransferase (Thiolase)"/>
    <property type="match status" value="1"/>
</dbReference>
<dbReference type="PROSITE" id="PS00099">
    <property type="entry name" value="THIOLASE_3"/>
    <property type="match status" value="1"/>
</dbReference>
<dbReference type="PROSITE" id="PS00737">
    <property type="entry name" value="THIOLASE_2"/>
    <property type="match status" value="1"/>
</dbReference>
<dbReference type="SUPFAM" id="SSF53901">
    <property type="entry name" value="Thiolase-like"/>
    <property type="match status" value="2"/>
</dbReference>
<keyword evidence="11" id="KW-1185">Reference proteome</keyword>
<evidence type="ECO:0000256" key="5">
    <source>
        <dbReference type="ARBA" id="ARBA00030755"/>
    </source>
</evidence>
<gene>
    <name evidence="10" type="ORF">SAMN05421799_102351</name>
</gene>
<dbReference type="PROSITE" id="PS00098">
    <property type="entry name" value="THIOLASE_1"/>
    <property type="match status" value="1"/>
</dbReference>
<sequence>MQDVVIAGAVRTPIGSFQGSLAPLSAPDLGAAVISEVLRRTGVAPGLVDEVVMGNVLQAGLGQNPARQAAMRAGLPQDVPATTINMVCGSGLKSVMLAAQAIRSGDASLLVAGGMESMSNAPYLLPGAREGYRMGHKGVIDSMIQDGLWCAFCDIHMGVTAENVARRHGISREDQDAFALRSQMRAREAMETGRFQDEIVPVSVPRRKGDPAVVDRDEHPRPDTTAEALAKLRPAFTADGTVTAGNSSGINDGAAAMLVVARDRADELGLKPMARIVSYASVGLDPSVMGLGPIEATRRALARAELSVDDLDLIEANEAFAAQALAVARELAFPDDKLNVNGGAIALGHPIGASGARILVTLLHELERRGGRYGLATLCIGGGQGVAMVVERLAR</sequence>
<evidence type="ECO:0000256" key="3">
    <source>
        <dbReference type="ARBA" id="ARBA00022679"/>
    </source>
</evidence>
<dbReference type="EC" id="2.3.1.9" evidence="2"/>
<dbReference type="PANTHER" id="PTHR18919">
    <property type="entry name" value="ACETYL-COA C-ACYLTRANSFERASE"/>
    <property type="match status" value="1"/>
</dbReference>
<dbReference type="GO" id="GO:0003985">
    <property type="term" value="F:acetyl-CoA C-acetyltransferase activity"/>
    <property type="evidence" value="ECO:0007669"/>
    <property type="project" value="UniProtKB-EC"/>
</dbReference>
<dbReference type="Pfam" id="PF00108">
    <property type="entry name" value="Thiolase_N"/>
    <property type="match status" value="1"/>
</dbReference>
<feature type="active site" description="Acyl-thioester intermediate" evidence="6">
    <location>
        <position position="88"/>
    </location>
</feature>
<dbReference type="CDD" id="cd00751">
    <property type="entry name" value="thiolase"/>
    <property type="match status" value="1"/>
</dbReference>
<feature type="active site" description="Proton acceptor" evidence="6">
    <location>
        <position position="349"/>
    </location>
</feature>
<dbReference type="InterPro" id="IPR020616">
    <property type="entry name" value="Thiolase_N"/>
</dbReference>
<dbReference type="InterPro" id="IPR020610">
    <property type="entry name" value="Thiolase_AS"/>
</dbReference>
<dbReference type="OrthoDB" id="2379477at2"/>
<evidence type="ECO:0000256" key="1">
    <source>
        <dbReference type="ARBA" id="ARBA00010982"/>
    </source>
</evidence>
<dbReference type="InterPro" id="IPR020615">
    <property type="entry name" value="Thiolase_acyl_enz_int_AS"/>
</dbReference>
<evidence type="ECO:0000256" key="2">
    <source>
        <dbReference type="ARBA" id="ARBA00012705"/>
    </source>
</evidence>
<dbReference type="RefSeq" id="WP_076345312.1">
    <property type="nucleotide sequence ID" value="NZ_FTOO01000002.1"/>
</dbReference>